<dbReference type="EMBL" id="CAJOBC010013355">
    <property type="protein sequence ID" value="CAF4015507.1"/>
    <property type="molecule type" value="Genomic_DNA"/>
</dbReference>
<protein>
    <submittedName>
        <fullName evidence="1">Uncharacterized protein</fullName>
    </submittedName>
</protein>
<organism evidence="1 3">
    <name type="scientific">Didymodactylos carnosus</name>
    <dbReference type="NCBI Taxonomy" id="1234261"/>
    <lineage>
        <taxon>Eukaryota</taxon>
        <taxon>Metazoa</taxon>
        <taxon>Spiralia</taxon>
        <taxon>Gnathifera</taxon>
        <taxon>Rotifera</taxon>
        <taxon>Eurotatoria</taxon>
        <taxon>Bdelloidea</taxon>
        <taxon>Philodinida</taxon>
        <taxon>Philodinidae</taxon>
        <taxon>Didymodactylos</taxon>
    </lineage>
</organism>
<gene>
    <name evidence="1" type="ORF">GPM918_LOCUS25996</name>
    <name evidence="2" type="ORF">SRO942_LOCUS26071</name>
</gene>
<dbReference type="Proteomes" id="UP000681722">
    <property type="component" value="Unassembled WGS sequence"/>
</dbReference>
<name>A0A814ZPB2_9BILA</name>
<evidence type="ECO:0000313" key="3">
    <source>
        <dbReference type="Proteomes" id="UP000663829"/>
    </source>
</evidence>
<comment type="caution">
    <text evidence="1">The sequence shown here is derived from an EMBL/GenBank/DDBJ whole genome shotgun (WGS) entry which is preliminary data.</text>
</comment>
<dbReference type="OrthoDB" id="8945351at2759"/>
<keyword evidence="3" id="KW-1185">Reference proteome</keyword>
<dbReference type="Proteomes" id="UP000663829">
    <property type="component" value="Unassembled WGS sequence"/>
</dbReference>
<dbReference type="EMBL" id="CAJNOQ010010300">
    <property type="protein sequence ID" value="CAF1248161.1"/>
    <property type="molecule type" value="Genomic_DNA"/>
</dbReference>
<dbReference type="AlphaFoldDB" id="A0A814ZPB2"/>
<sequence>MRGCSSYWEKAKRDCFTVIRPASGPIDDLIAYHPNDSYLTAKEIYNDLQSKTNLKLYYYDSNDTEKIKNLLPKLQPVPGTAKIHEVEVESNGDLYGKDWSNEPLKLLKIRF</sequence>
<accession>A0A814ZPB2</accession>
<proteinExistence type="predicted"/>
<evidence type="ECO:0000313" key="2">
    <source>
        <dbReference type="EMBL" id="CAF4015507.1"/>
    </source>
</evidence>
<evidence type="ECO:0000313" key="1">
    <source>
        <dbReference type="EMBL" id="CAF1248161.1"/>
    </source>
</evidence>
<reference evidence="1" key="1">
    <citation type="submission" date="2021-02" db="EMBL/GenBank/DDBJ databases">
        <authorList>
            <person name="Nowell W R."/>
        </authorList>
    </citation>
    <scope>NUCLEOTIDE SEQUENCE</scope>
</reference>